<evidence type="ECO:0000313" key="1">
    <source>
        <dbReference type="EMBL" id="SAL70693.1"/>
    </source>
</evidence>
<proteinExistence type="predicted"/>
<evidence type="ECO:0008006" key="3">
    <source>
        <dbReference type="Google" id="ProtNLM"/>
    </source>
</evidence>
<keyword evidence="2" id="KW-1185">Reference proteome</keyword>
<accession>A0A158JQC4</accession>
<organism evidence="1 2">
    <name type="scientific">Caballeronia arvi</name>
    <dbReference type="NCBI Taxonomy" id="1777135"/>
    <lineage>
        <taxon>Bacteria</taxon>
        <taxon>Pseudomonadati</taxon>
        <taxon>Pseudomonadota</taxon>
        <taxon>Betaproteobacteria</taxon>
        <taxon>Burkholderiales</taxon>
        <taxon>Burkholderiaceae</taxon>
        <taxon>Caballeronia</taxon>
    </lineage>
</organism>
<dbReference type="RefSeq" id="WP_061148606.1">
    <property type="nucleotide sequence ID" value="NZ_FCOM02000018.1"/>
</dbReference>
<dbReference type="EMBL" id="FCOM02000018">
    <property type="protein sequence ID" value="SAL70693.1"/>
    <property type="molecule type" value="Genomic_DNA"/>
</dbReference>
<dbReference type="Proteomes" id="UP000055019">
    <property type="component" value="Unassembled WGS sequence"/>
</dbReference>
<dbReference type="CDD" id="cd20694">
    <property type="entry name" value="CdiI_Ct-like"/>
    <property type="match status" value="1"/>
</dbReference>
<dbReference type="InterPro" id="IPR049796">
    <property type="entry name" value="CdiI_Ct-like"/>
</dbReference>
<name>A0A158JQC4_9BURK</name>
<evidence type="ECO:0000313" key="2">
    <source>
        <dbReference type="Proteomes" id="UP000055019"/>
    </source>
</evidence>
<sequence>MTNQYSKEELETRLKSDDSDEAIDALMYSCFNVNDPEWIQDKCVQVIRTSNNDDLKGLGITCLGHVARIHAKIDKEKIVPVLTELLEDVSLSGRAQHALDDIETFVK</sequence>
<gene>
    <name evidence="1" type="ORF">AWB74_04153</name>
</gene>
<dbReference type="OrthoDB" id="3695133at2"/>
<dbReference type="AlphaFoldDB" id="A0A158JQC4"/>
<reference evidence="1" key="1">
    <citation type="submission" date="2016-01" db="EMBL/GenBank/DDBJ databases">
        <authorList>
            <person name="Peeters C."/>
        </authorList>
    </citation>
    <scope>NUCLEOTIDE SEQUENCE [LARGE SCALE GENOMIC DNA]</scope>
    <source>
        <strain evidence="1">LMG 29317</strain>
    </source>
</reference>
<protein>
    <recommendedName>
        <fullName evidence="3">HEAT repeat domain-containing protein</fullName>
    </recommendedName>
</protein>
<comment type="caution">
    <text evidence="1">The sequence shown here is derived from an EMBL/GenBank/DDBJ whole genome shotgun (WGS) entry which is preliminary data.</text>
</comment>